<dbReference type="PANTHER" id="PTHR41913:SF1">
    <property type="entry name" value="DUF1684 DOMAIN-CONTAINING PROTEIN"/>
    <property type="match status" value="1"/>
</dbReference>
<dbReference type="Proteomes" id="UP001303899">
    <property type="component" value="Unassembled WGS sequence"/>
</dbReference>
<proteinExistence type="predicted"/>
<comment type="caution">
    <text evidence="1">The sequence shown here is derived from an EMBL/GenBank/DDBJ whole genome shotgun (WGS) entry which is preliminary data.</text>
</comment>
<dbReference type="PANTHER" id="PTHR41913">
    <property type="entry name" value="DUF1684 DOMAIN-CONTAINING PROTEIN"/>
    <property type="match status" value="1"/>
</dbReference>
<organism evidence="1 2">
    <name type="scientific">Arcicella gelida</name>
    <dbReference type="NCBI Taxonomy" id="2984195"/>
    <lineage>
        <taxon>Bacteria</taxon>
        <taxon>Pseudomonadati</taxon>
        <taxon>Bacteroidota</taxon>
        <taxon>Cytophagia</taxon>
        <taxon>Cytophagales</taxon>
        <taxon>Flectobacillaceae</taxon>
        <taxon>Arcicella</taxon>
    </lineage>
</organism>
<evidence type="ECO:0000313" key="1">
    <source>
        <dbReference type="EMBL" id="MEA5403017.1"/>
    </source>
</evidence>
<reference evidence="1 2" key="1">
    <citation type="submission" date="2023-12" db="EMBL/GenBank/DDBJ databases">
        <title>Novel species of the genus Arcicella isolated from rivers.</title>
        <authorList>
            <person name="Lu H."/>
        </authorList>
    </citation>
    <scope>NUCLEOTIDE SEQUENCE [LARGE SCALE GENOMIC DNA]</scope>
    <source>
        <strain evidence="1 2">DC2W</strain>
    </source>
</reference>
<name>A0ABU5S3F3_9BACT</name>
<accession>A0ABU5S3F3</accession>
<evidence type="ECO:0000313" key="2">
    <source>
        <dbReference type="Proteomes" id="UP001303899"/>
    </source>
</evidence>
<keyword evidence="2" id="KW-1185">Reference proteome</keyword>
<dbReference type="Pfam" id="PF07920">
    <property type="entry name" value="DUF1684"/>
    <property type="match status" value="1"/>
</dbReference>
<gene>
    <name evidence="1" type="ORF">VB776_08830</name>
</gene>
<sequence length="200" mass="23010">MKGLILILLILISSEILAQSYQESIVKHREHYKNEFLESGNSPLKKADLAFLRFYEPDENFKVNCTFKKSDNVSPFKMMTSSGKKKEYYKYGILSFQLQGQTVELNVYRSIDLMSIAKYKNYLFIPFKDVTNGKDTYGGGRYLELETTDIQNDSVILDFNKAYNPYCAFSNGYSCPIPPKENHLTVSIEAGEKNFGKEHK</sequence>
<protein>
    <submittedName>
        <fullName evidence="1">DUF1684 domain-containing protein</fullName>
    </submittedName>
</protein>
<dbReference type="RefSeq" id="WP_323328137.1">
    <property type="nucleotide sequence ID" value="NZ_JAYGIL010000009.1"/>
</dbReference>
<dbReference type="InterPro" id="IPR012467">
    <property type="entry name" value="DUF1684"/>
</dbReference>
<dbReference type="EMBL" id="JAYGIL010000009">
    <property type="protein sequence ID" value="MEA5403017.1"/>
    <property type="molecule type" value="Genomic_DNA"/>
</dbReference>